<accession>A0ABS0KZ26</accession>
<gene>
    <name evidence="2" type="ORF">I5L79_06055</name>
</gene>
<organism evidence="2 3">
    <name type="scientific">Hymenobacter guriensis</name>
    <dbReference type="NCBI Taxonomy" id="2793065"/>
    <lineage>
        <taxon>Bacteria</taxon>
        <taxon>Pseudomonadati</taxon>
        <taxon>Bacteroidota</taxon>
        <taxon>Cytophagia</taxon>
        <taxon>Cytophagales</taxon>
        <taxon>Hymenobacteraceae</taxon>
        <taxon>Hymenobacter</taxon>
    </lineage>
</organism>
<evidence type="ECO:0000313" key="2">
    <source>
        <dbReference type="EMBL" id="MBG8553099.1"/>
    </source>
</evidence>
<dbReference type="Gene3D" id="3.40.50.880">
    <property type="match status" value="1"/>
</dbReference>
<dbReference type="RefSeq" id="WP_196954133.1">
    <property type="nucleotide sequence ID" value="NZ_JADWYK010000003.1"/>
</dbReference>
<protein>
    <recommendedName>
        <fullName evidence="4">VWA domain-containing protein</fullName>
    </recommendedName>
</protein>
<reference evidence="2 3" key="1">
    <citation type="submission" date="2020-11" db="EMBL/GenBank/DDBJ databases">
        <title>Hymenobacter sp.</title>
        <authorList>
            <person name="Kim M.K."/>
        </authorList>
    </citation>
    <scope>NUCLEOTIDE SEQUENCE [LARGE SCALE GENOMIC DNA]</scope>
    <source>
        <strain evidence="2 3">BT594</strain>
    </source>
</reference>
<proteinExistence type="predicted"/>
<evidence type="ECO:0008006" key="4">
    <source>
        <dbReference type="Google" id="ProtNLM"/>
    </source>
</evidence>
<dbReference type="PANTHER" id="PTHR37947">
    <property type="entry name" value="BLL2462 PROTEIN"/>
    <property type="match status" value="1"/>
</dbReference>
<name>A0ABS0KZ26_9BACT</name>
<dbReference type="EMBL" id="JADWYK010000003">
    <property type="protein sequence ID" value="MBG8553099.1"/>
    <property type="molecule type" value="Genomic_DNA"/>
</dbReference>
<keyword evidence="1" id="KW-0812">Transmembrane</keyword>
<dbReference type="InterPro" id="IPR029062">
    <property type="entry name" value="Class_I_gatase-like"/>
</dbReference>
<evidence type="ECO:0000256" key="1">
    <source>
        <dbReference type="SAM" id="Phobius"/>
    </source>
</evidence>
<feature type="transmembrane region" description="Helical" evidence="1">
    <location>
        <begin position="575"/>
        <end position="593"/>
    </location>
</feature>
<dbReference type="Proteomes" id="UP000601099">
    <property type="component" value="Unassembled WGS sequence"/>
</dbReference>
<sequence length="597" mass="64935">MTFPTGFALLFLLGCLLLAAFLTVAAWQRVSRRLRLLRVLAGWAAVAGLWWLVYPPARLVEQNPGAAILLTPGYRLDSLRALQRRLHLARTPALFSVSRSTALADTPIVHNVAAWLQQYPAPAQLHVLGRGLSAEELTDVQTSRLQLYAPPAVSGFTAAQWEPRLELGQTLHVSGRFAAPAGQPATWVVLHAAGAPRDSVRLAPAGTFQLRYVPKAAGAAVYTVQARIGGRVVASEPVPVEVLPTRPLRVLLLSCSPSFEFRFLKNQLAARQHAVAARTGISQQIAQTDFLNQSPHTLSSLTPPVLRRYDVVVVDGSSMVSLTGTEQQALRRATQQEGVGLVVLADNSVLPATVPARADFGLAPASTGKTEQPLQWPDRVQPLRAVLAARLRPAAGTQALITASRRQVVAASQRFGAGQVVVATATDTYRWLLQGAQGSYDAYWSRLLTAAARPQPVVARWQLLTDFPRPHTPVTLRLTTTAALKNTPTIKLPDGSSTALPLQQDAALPEWQTGRFWPAQSGWHEAQLPGQPAHRFYVYPPDVWQGPVQLAWQQYVAAHSNRSAAGLAAKKPEDWPLGWFLGLFLLGASFLWLEEKL</sequence>
<keyword evidence="1" id="KW-0472">Membrane</keyword>
<keyword evidence="1" id="KW-1133">Transmembrane helix</keyword>
<dbReference type="PANTHER" id="PTHR37947:SF1">
    <property type="entry name" value="BLL2462 PROTEIN"/>
    <property type="match status" value="1"/>
</dbReference>
<keyword evidence="3" id="KW-1185">Reference proteome</keyword>
<dbReference type="SUPFAM" id="SSF52317">
    <property type="entry name" value="Class I glutamine amidotransferase-like"/>
    <property type="match status" value="1"/>
</dbReference>
<feature type="transmembrane region" description="Helical" evidence="1">
    <location>
        <begin position="36"/>
        <end position="54"/>
    </location>
</feature>
<comment type="caution">
    <text evidence="2">The sequence shown here is derived from an EMBL/GenBank/DDBJ whole genome shotgun (WGS) entry which is preliminary data.</text>
</comment>
<feature type="transmembrane region" description="Helical" evidence="1">
    <location>
        <begin position="6"/>
        <end position="27"/>
    </location>
</feature>
<evidence type="ECO:0000313" key="3">
    <source>
        <dbReference type="Proteomes" id="UP000601099"/>
    </source>
</evidence>